<dbReference type="PANTHER" id="PTHR42928">
    <property type="entry name" value="TRICARBOXYLATE-BINDING PROTEIN"/>
    <property type="match status" value="1"/>
</dbReference>
<dbReference type="EMBL" id="LT907988">
    <property type="protein sequence ID" value="SOE52384.1"/>
    <property type="molecule type" value="Genomic_DNA"/>
</dbReference>
<dbReference type="SUPFAM" id="SSF53850">
    <property type="entry name" value="Periplasmic binding protein-like II"/>
    <property type="match status" value="1"/>
</dbReference>
<evidence type="ECO:0000313" key="5">
    <source>
        <dbReference type="EMBL" id="SOE52384.1"/>
    </source>
</evidence>
<reference evidence="5 6" key="2">
    <citation type="submission" date="2017-08" db="EMBL/GenBank/DDBJ databases">
        <authorList>
            <person name="de Groot N.N."/>
        </authorList>
    </citation>
    <scope>NUCLEOTIDE SEQUENCE [LARGE SCALE GENOMIC DNA]</scope>
    <source>
        <strain evidence="5">Orrdi1</strain>
    </source>
</reference>
<keyword evidence="3" id="KW-0732">Signal</keyword>
<evidence type="ECO:0000256" key="2">
    <source>
        <dbReference type="SAM" id="MobiDB-lite"/>
    </source>
</evidence>
<accession>A0A1C3K5X1</accession>
<dbReference type="Gene3D" id="3.40.190.10">
    <property type="entry name" value="Periplasmic binding protein-like II"/>
    <property type="match status" value="1"/>
</dbReference>
<gene>
    <name evidence="4" type="ORF">ODI_00910</name>
    <name evidence="5" type="ORF">ODI_R4132</name>
</gene>
<feature type="signal peptide" evidence="3">
    <location>
        <begin position="1"/>
        <end position="48"/>
    </location>
</feature>
<feature type="chain" id="PRO_5015062687" evidence="3">
    <location>
        <begin position="49"/>
        <end position="350"/>
    </location>
</feature>
<reference evidence="4 6" key="1">
    <citation type="submission" date="2016-06" db="EMBL/GenBank/DDBJ databases">
        <authorList>
            <person name="Kjaerup R.B."/>
            <person name="Dalgaard T.S."/>
            <person name="Juul-Madsen H.R."/>
        </authorList>
    </citation>
    <scope>NUCLEOTIDE SEQUENCE [LARGE SCALE GENOMIC DNA]</scope>
    <source>
        <strain evidence="4">Orrdi1</strain>
    </source>
</reference>
<dbReference type="PIRSF" id="PIRSF017082">
    <property type="entry name" value="YflP"/>
    <property type="match status" value="1"/>
</dbReference>
<dbReference type="PANTHER" id="PTHR42928:SF5">
    <property type="entry name" value="BLR1237 PROTEIN"/>
    <property type="match status" value="1"/>
</dbReference>
<dbReference type="Gene3D" id="3.40.190.150">
    <property type="entry name" value="Bordetella uptake gene, domain 1"/>
    <property type="match status" value="1"/>
</dbReference>
<comment type="similarity">
    <text evidence="1">Belongs to the UPF0065 (bug) family.</text>
</comment>
<dbReference type="AlphaFoldDB" id="A0A1C3K5X1"/>
<evidence type="ECO:0000256" key="1">
    <source>
        <dbReference type="ARBA" id="ARBA00006987"/>
    </source>
</evidence>
<feature type="region of interest" description="Disordered" evidence="2">
    <location>
        <begin position="1"/>
        <end position="20"/>
    </location>
</feature>
<dbReference type="STRING" id="1851544.ODI_00910"/>
<evidence type="ECO:0000313" key="4">
    <source>
        <dbReference type="EMBL" id="SBT26785.1"/>
    </source>
</evidence>
<organism evidence="4 6">
    <name type="scientific">Orrella dioscoreae</name>
    <dbReference type="NCBI Taxonomy" id="1851544"/>
    <lineage>
        <taxon>Bacteria</taxon>
        <taxon>Pseudomonadati</taxon>
        <taxon>Pseudomonadota</taxon>
        <taxon>Betaproteobacteria</taxon>
        <taxon>Burkholderiales</taxon>
        <taxon>Alcaligenaceae</taxon>
        <taxon>Orrella</taxon>
    </lineage>
</organism>
<keyword evidence="6" id="KW-1185">Reference proteome</keyword>
<dbReference type="EMBL" id="FLRC01000044">
    <property type="protein sequence ID" value="SBT26785.1"/>
    <property type="molecule type" value="Genomic_DNA"/>
</dbReference>
<sequence length="350" mass="37699">MMFAQAKTLSKQWTNTRRQTMNGQPLRRMRILAAVTCLALAPTWAAQAAYPDRPITFVVGYAAGGATDILARLVAKGVSEELRQPVVVENRTGANSNIGAEVVARAQPDGYTIYVGSIANTINRTLYSKLNYDLREFAPVALLATVPNILVVNPKVPVKTVQEYIAHAKANPGKFNCASSGTGSSINMSCELFKMETKTNILHVPYRGSGPAVVDLLGGQVDSMFDNLPSSIGHVQAGKLRALAVTGAKRAPQAPDVPTMLETGIPELKDFNVVSWFGLTAPPGTPPEVVKTLHDATLRALKRPEIVQAYEKNGFDAPPPPNTPQTFAKWINDETERWGAVVRAAGLKAE</sequence>
<dbReference type="KEGG" id="odi:ODI_R4132"/>
<dbReference type="InterPro" id="IPR042100">
    <property type="entry name" value="Bug_dom1"/>
</dbReference>
<proteinExistence type="inferred from homology"/>
<protein>
    <submittedName>
        <fullName evidence="4">Tricarboxylate transport protein TctC</fullName>
    </submittedName>
</protein>
<dbReference type="CDD" id="cd13578">
    <property type="entry name" value="PBP2_Bug27"/>
    <property type="match status" value="1"/>
</dbReference>
<dbReference type="InterPro" id="IPR005064">
    <property type="entry name" value="BUG"/>
</dbReference>
<dbReference type="Pfam" id="PF03401">
    <property type="entry name" value="TctC"/>
    <property type="match status" value="1"/>
</dbReference>
<evidence type="ECO:0000256" key="3">
    <source>
        <dbReference type="SAM" id="SignalP"/>
    </source>
</evidence>
<name>A0A1C3K5X1_9BURK</name>
<feature type="compositionally biased region" description="Polar residues" evidence="2">
    <location>
        <begin position="7"/>
        <end position="20"/>
    </location>
</feature>
<evidence type="ECO:0000313" key="6">
    <source>
        <dbReference type="Proteomes" id="UP000078558"/>
    </source>
</evidence>
<dbReference type="Proteomes" id="UP000078558">
    <property type="component" value="Chromosome I"/>
</dbReference>